<feature type="transmembrane region" description="Helical" evidence="6">
    <location>
        <begin position="12"/>
        <end position="33"/>
    </location>
</feature>
<dbReference type="InterPro" id="IPR000620">
    <property type="entry name" value="EamA_dom"/>
</dbReference>
<dbReference type="GO" id="GO:0016020">
    <property type="term" value="C:membrane"/>
    <property type="evidence" value="ECO:0007669"/>
    <property type="project" value="UniProtKB-SubCell"/>
</dbReference>
<feature type="transmembrane region" description="Helical" evidence="6">
    <location>
        <begin position="45"/>
        <end position="65"/>
    </location>
</feature>
<name>A0AAV6XKD7_9LAMI</name>
<protein>
    <recommendedName>
        <fullName evidence="6">WAT1-related protein</fullName>
    </recommendedName>
</protein>
<evidence type="ECO:0000313" key="8">
    <source>
        <dbReference type="EMBL" id="KAG8383414.1"/>
    </source>
</evidence>
<feature type="transmembrane region" description="Helical" evidence="6">
    <location>
        <begin position="108"/>
        <end position="126"/>
    </location>
</feature>
<dbReference type="PANTHER" id="PTHR31218">
    <property type="entry name" value="WAT1-RELATED PROTEIN"/>
    <property type="match status" value="1"/>
</dbReference>
<reference evidence="8" key="1">
    <citation type="submission" date="2019-10" db="EMBL/GenBank/DDBJ databases">
        <authorList>
            <person name="Zhang R."/>
            <person name="Pan Y."/>
            <person name="Wang J."/>
            <person name="Ma R."/>
            <person name="Yu S."/>
        </authorList>
    </citation>
    <scope>NUCLEOTIDE SEQUENCE</scope>
    <source>
        <strain evidence="8">LA-IB0</strain>
        <tissue evidence="8">Leaf</tissue>
    </source>
</reference>
<dbReference type="InterPro" id="IPR030184">
    <property type="entry name" value="WAT1-related"/>
</dbReference>
<keyword evidence="9" id="KW-1185">Reference proteome</keyword>
<dbReference type="Pfam" id="PF00892">
    <property type="entry name" value="EamA"/>
    <property type="match status" value="1"/>
</dbReference>
<feature type="domain" description="EamA" evidence="7">
    <location>
        <begin position="16"/>
        <end position="155"/>
    </location>
</feature>
<dbReference type="InterPro" id="IPR037185">
    <property type="entry name" value="EmrE-like"/>
</dbReference>
<keyword evidence="4 6" id="KW-1133">Transmembrane helix</keyword>
<proteinExistence type="inferred from homology"/>
<gene>
    <name evidence="8" type="ORF">BUALT_Bualt04G0010300</name>
</gene>
<feature type="transmembrane region" description="Helical" evidence="6">
    <location>
        <begin position="189"/>
        <end position="208"/>
    </location>
</feature>
<keyword evidence="3 6" id="KW-0812">Transmembrane</keyword>
<comment type="subcellular location">
    <subcellularLocation>
        <location evidence="1 6">Membrane</location>
        <topology evidence="1 6">Multi-pass membrane protein</topology>
    </subcellularLocation>
</comment>
<dbReference type="AlphaFoldDB" id="A0AAV6XKD7"/>
<evidence type="ECO:0000256" key="3">
    <source>
        <dbReference type="ARBA" id="ARBA00022692"/>
    </source>
</evidence>
<comment type="caution">
    <text evidence="8">The sequence shown here is derived from an EMBL/GenBank/DDBJ whole genome shotgun (WGS) entry which is preliminary data.</text>
</comment>
<comment type="similarity">
    <text evidence="2 6">Belongs to the drug/metabolite transporter (DMT) superfamily. Plant drug/metabolite exporter (P-DME) (TC 2.A.7.4) family.</text>
</comment>
<feature type="transmembrane region" description="Helical" evidence="6">
    <location>
        <begin position="77"/>
        <end position="96"/>
    </location>
</feature>
<evidence type="ECO:0000256" key="2">
    <source>
        <dbReference type="ARBA" id="ARBA00007635"/>
    </source>
</evidence>
<evidence type="ECO:0000256" key="6">
    <source>
        <dbReference type="RuleBase" id="RU363077"/>
    </source>
</evidence>
<sequence>MDGKNGYVLVQELKLIITMILCQVASAGVSIFYKLAAADGMEVKILVFYRLIFATIFIAPIALVFERKSRPKFTWKIAFQGIGCGLLGAALGSNLYAESLVLTSATYAAAMSNLIPALTLLLSIIFRSESLDLRRSSGRAMIIGTALSIGGAMVITLYKGIDINLWSTHINLLHSYEDATKLHVKHNHFLGSLLAFFSCISYAAWFVLQVIPH</sequence>
<evidence type="ECO:0000259" key="7">
    <source>
        <dbReference type="Pfam" id="PF00892"/>
    </source>
</evidence>
<dbReference type="SUPFAM" id="SSF103481">
    <property type="entry name" value="Multidrug resistance efflux transporter EmrE"/>
    <property type="match status" value="1"/>
</dbReference>
<dbReference type="EMBL" id="WHWC01000004">
    <property type="protein sequence ID" value="KAG8383414.1"/>
    <property type="molecule type" value="Genomic_DNA"/>
</dbReference>
<evidence type="ECO:0000256" key="4">
    <source>
        <dbReference type="ARBA" id="ARBA00022989"/>
    </source>
</evidence>
<accession>A0AAV6XKD7</accession>
<keyword evidence="5 6" id="KW-0472">Membrane</keyword>
<feature type="transmembrane region" description="Helical" evidence="6">
    <location>
        <begin position="138"/>
        <end position="158"/>
    </location>
</feature>
<evidence type="ECO:0000256" key="5">
    <source>
        <dbReference type="ARBA" id="ARBA00023136"/>
    </source>
</evidence>
<evidence type="ECO:0000313" key="9">
    <source>
        <dbReference type="Proteomes" id="UP000826271"/>
    </source>
</evidence>
<evidence type="ECO:0000256" key="1">
    <source>
        <dbReference type="ARBA" id="ARBA00004141"/>
    </source>
</evidence>
<organism evidence="8 9">
    <name type="scientific">Buddleja alternifolia</name>
    <dbReference type="NCBI Taxonomy" id="168488"/>
    <lineage>
        <taxon>Eukaryota</taxon>
        <taxon>Viridiplantae</taxon>
        <taxon>Streptophyta</taxon>
        <taxon>Embryophyta</taxon>
        <taxon>Tracheophyta</taxon>
        <taxon>Spermatophyta</taxon>
        <taxon>Magnoliopsida</taxon>
        <taxon>eudicotyledons</taxon>
        <taxon>Gunneridae</taxon>
        <taxon>Pentapetalae</taxon>
        <taxon>asterids</taxon>
        <taxon>lamiids</taxon>
        <taxon>Lamiales</taxon>
        <taxon>Scrophulariaceae</taxon>
        <taxon>Buddlejeae</taxon>
        <taxon>Buddleja</taxon>
    </lineage>
</organism>
<dbReference type="Proteomes" id="UP000826271">
    <property type="component" value="Unassembled WGS sequence"/>
</dbReference>
<dbReference type="GO" id="GO:0022857">
    <property type="term" value="F:transmembrane transporter activity"/>
    <property type="evidence" value="ECO:0007669"/>
    <property type="project" value="InterPro"/>
</dbReference>